<sequence length="135" mass="14898">MNIKCKIYVKGVTSNVRVNEGEMLSGFITAQGRKTEQDTSGFVFKYCVIEGDGKTSLGRAYRGYSRVVFYRTRMSNIVNCTGEGANKQGRVGWEKNLSAKDIASLVNTKTFIDQDGWMATLPTSLASLYSPSLIC</sequence>
<evidence type="ECO:0000313" key="7">
    <source>
        <dbReference type="EMBL" id="CAH2041559.1"/>
    </source>
</evidence>
<keyword evidence="8" id="KW-1185">Reference proteome</keyword>
<dbReference type="InterPro" id="IPR011050">
    <property type="entry name" value="Pectin_lyase_fold/virulence"/>
</dbReference>
<dbReference type="EMBL" id="CAJVSB020000108">
    <property type="protein sequence ID" value="CAH2041559.1"/>
    <property type="molecule type" value="Genomic_DNA"/>
</dbReference>
<evidence type="ECO:0000259" key="6">
    <source>
        <dbReference type="Pfam" id="PF01095"/>
    </source>
</evidence>
<evidence type="ECO:0000256" key="1">
    <source>
        <dbReference type="ARBA" id="ARBA00005184"/>
    </source>
</evidence>
<dbReference type="SUPFAM" id="SSF51126">
    <property type="entry name" value="Pectin lyase-like"/>
    <property type="match status" value="1"/>
</dbReference>
<comment type="similarity">
    <text evidence="2">Belongs to the pectinesterase family.</text>
</comment>
<dbReference type="GO" id="GO:0045490">
    <property type="term" value="P:pectin catabolic process"/>
    <property type="evidence" value="ECO:0007669"/>
    <property type="project" value="TreeGrafter"/>
</dbReference>
<dbReference type="Pfam" id="PF01095">
    <property type="entry name" value="Pectinesterase"/>
    <property type="match status" value="1"/>
</dbReference>
<dbReference type="GO" id="GO:0030599">
    <property type="term" value="F:pectinesterase activity"/>
    <property type="evidence" value="ECO:0007669"/>
    <property type="project" value="UniProtKB-EC"/>
</dbReference>
<dbReference type="PANTHER" id="PTHR31321:SF128">
    <property type="entry name" value="PECTINESTERASE CATALYTIC DOMAIN-CONTAINING PROTEIN"/>
    <property type="match status" value="1"/>
</dbReference>
<name>A0AAU9RL80_THLAR</name>
<evidence type="ECO:0000256" key="5">
    <source>
        <dbReference type="ARBA" id="ARBA00023085"/>
    </source>
</evidence>
<protein>
    <recommendedName>
        <fullName evidence="3">pectinesterase</fullName>
        <ecNumber evidence="3">3.1.1.11</ecNumber>
    </recommendedName>
</protein>
<keyword evidence="4" id="KW-0378">Hydrolase</keyword>
<dbReference type="AlphaFoldDB" id="A0AAU9RL80"/>
<dbReference type="EC" id="3.1.1.11" evidence="3"/>
<accession>A0AAU9RL80</accession>
<dbReference type="Gene3D" id="2.160.20.10">
    <property type="entry name" value="Single-stranded right-handed beta-helix, Pectin lyase-like"/>
    <property type="match status" value="1"/>
</dbReference>
<evidence type="ECO:0000256" key="2">
    <source>
        <dbReference type="ARBA" id="ARBA00008891"/>
    </source>
</evidence>
<evidence type="ECO:0000256" key="3">
    <source>
        <dbReference type="ARBA" id="ARBA00013229"/>
    </source>
</evidence>
<evidence type="ECO:0000256" key="4">
    <source>
        <dbReference type="ARBA" id="ARBA00022801"/>
    </source>
</evidence>
<proteinExistence type="inferred from homology"/>
<reference evidence="7 8" key="1">
    <citation type="submission" date="2022-03" db="EMBL/GenBank/DDBJ databases">
        <authorList>
            <person name="Nunn A."/>
            <person name="Chopra R."/>
            <person name="Nunn A."/>
            <person name="Contreras Garrido A."/>
        </authorList>
    </citation>
    <scope>NUCLEOTIDE SEQUENCE [LARGE SCALE GENOMIC DNA]</scope>
</reference>
<dbReference type="InterPro" id="IPR000070">
    <property type="entry name" value="Pectinesterase_cat"/>
</dbReference>
<evidence type="ECO:0000313" key="8">
    <source>
        <dbReference type="Proteomes" id="UP000836841"/>
    </source>
</evidence>
<comment type="pathway">
    <text evidence="1">Glycan metabolism; pectin degradation; 2-dehydro-3-deoxy-D-gluconate from pectin: step 1/5.</text>
</comment>
<dbReference type="GO" id="GO:0042545">
    <property type="term" value="P:cell wall modification"/>
    <property type="evidence" value="ECO:0007669"/>
    <property type="project" value="InterPro"/>
</dbReference>
<organism evidence="7 8">
    <name type="scientific">Thlaspi arvense</name>
    <name type="common">Field penny-cress</name>
    <dbReference type="NCBI Taxonomy" id="13288"/>
    <lineage>
        <taxon>Eukaryota</taxon>
        <taxon>Viridiplantae</taxon>
        <taxon>Streptophyta</taxon>
        <taxon>Embryophyta</taxon>
        <taxon>Tracheophyta</taxon>
        <taxon>Spermatophyta</taxon>
        <taxon>Magnoliopsida</taxon>
        <taxon>eudicotyledons</taxon>
        <taxon>Gunneridae</taxon>
        <taxon>Pentapetalae</taxon>
        <taxon>rosids</taxon>
        <taxon>malvids</taxon>
        <taxon>Brassicales</taxon>
        <taxon>Brassicaceae</taxon>
        <taxon>Thlaspideae</taxon>
        <taxon>Thlaspi</taxon>
    </lineage>
</organism>
<dbReference type="PANTHER" id="PTHR31321">
    <property type="entry name" value="ACYL-COA THIOESTER HYDROLASE YBHC-RELATED"/>
    <property type="match status" value="1"/>
</dbReference>
<dbReference type="Proteomes" id="UP000836841">
    <property type="component" value="Unassembled WGS sequence"/>
</dbReference>
<feature type="domain" description="Pectinesterase catalytic" evidence="6">
    <location>
        <begin position="25"/>
        <end position="82"/>
    </location>
</feature>
<gene>
    <name evidence="7" type="ORF">TAV2_LOCUS4481</name>
</gene>
<dbReference type="InterPro" id="IPR012334">
    <property type="entry name" value="Pectin_lyas_fold"/>
</dbReference>
<comment type="caution">
    <text evidence="7">The sequence shown here is derived from an EMBL/GenBank/DDBJ whole genome shotgun (WGS) entry which is preliminary data.</text>
</comment>
<keyword evidence="5" id="KW-0063">Aspartyl esterase</keyword>